<dbReference type="NCBIfam" id="TIGR00230">
    <property type="entry name" value="sfsA"/>
    <property type="match status" value="1"/>
</dbReference>
<dbReference type="KEGG" id="hbu:Hbut_0601"/>
<dbReference type="GO" id="GO:0003677">
    <property type="term" value="F:DNA binding"/>
    <property type="evidence" value="ECO:0007669"/>
    <property type="project" value="InterPro"/>
</dbReference>
<gene>
    <name evidence="3" type="ordered locus">Hbut_0601</name>
</gene>
<dbReference type="Pfam" id="PF17746">
    <property type="entry name" value="SfsA_N"/>
    <property type="match status" value="1"/>
</dbReference>
<dbReference type="STRING" id="415426.Hbut_0601"/>
<dbReference type="AlphaFoldDB" id="A2BKE9"/>
<keyword evidence="4" id="KW-1185">Reference proteome</keyword>
<evidence type="ECO:0000313" key="4">
    <source>
        <dbReference type="Proteomes" id="UP000002593"/>
    </source>
</evidence>
<reference evidence="3 4" key="1">
    <citation type="journal article" date="2007" name="Archaea">
        <title>The genome of Hyperthermus butylicus: a sulfur-reducing, peptide fermenting, neutrophilic Crenarchaeote growing up to 108 degrees C.</title>
        <authorList>
            <person name="Brugger K."/>
            <person name="Chen L."/>
            <person name="Stark M."/>
            <person name="Zibat A."/>
            <person name="Redder P."/>
            <person name="Ruepp A."/>
            <person name="Awayez M."/>
            <person name="She Q."/>
            <person name="Garrett R.A."/>
            <person name="Klenk H.P."/>
        </authorList>
    </citation>
    <scope>NUCLEOTIDE SEQUENCE [LARGE SCALE GENOMIC DNA]</scope>
    <source>
        <strain evidence="4">DSM 5456 / JCM 9403 / PLM1-5</strain>
    </source>
</reference>
<dbReference type="eggNOG" id="arCOG04115">
    <property type="taxonomic scope" value="Archaea"/>
</dbReference>
<accession>A2BKE9</accession>
<dbReference type="InterPro" id="IPR041465">
    <property type="entry name" value="SfsA_N"/>
</dbReference>
<dbReference type="InterPro" id="IPR040452">
    <property type="entry name" value="SfsA_C"/>
</dbReference>
<dbReference type="Pfam" id="PF03749">
    <property type="entry name" value="SfsA"/>
    <property type="match status" value="1"/>
</dbReference>
<organism evidence="3 4">
    <name type="scientific">Hyperthermus butylicus (strain DSM 5456 / JCM 9403 / PLM1-5)</name>
    <dbReference type="NCBI Taxonomy" id="415426"/>
    <lineage>
        <taxon>Archaea</taxon>
        <taxon>Thermoproteota</taxon>
        <taxon>Thermoprotei</taxon>
        <taxon>Desulfurococcales</taxon>
        <taxon>Pyrodictiaceae</taxon>
        <taxon>Hyperthermus</taxon>
    </lineage>
</organism>
<dbReference type="EnsemblBacteria" id="ABM80460">
    <property type="protein sequence ID" value="ABM80460"/>
    <property type="gene ID" value="Hbut_0601"/>
</dbReference>
<dbReference type="Gene3D" id="2.40.50.580">
    <property type="match status" value="1"/>
</dbReference>
<dbReference type="CDD" id="cd22358">
    <property type="entry name" value="SfsA-like_archaeal"/>
    <property type="match status" value="1"/>
</dbReference>
<proteinExistence type="predicted"/>
<dbReference type="Proteomes" id="UP000002593">
    <property type="component" value="Chromosome"/>
</dbReference>
<evidence type="ECO:0000259" key="1">
    <source>
        <dbReference type="Pfam" id="PF03749"/>
    </source>
</evidence>
<dbReference type="InterPro" id="IPR005224">
    <property type="entry name" value="SfsA"/>
</dbReference>
<sequence length="236" mass="26302">MDIVATIPAYVECRILRRVNRFVVEVEAEGEHILAHNTNTGRLLDVLVPGRLGLCRPLERPGRTRYRLFAVEYAGGFAVIDTRLQEEAFARAVELGLIPWLRSCRVASWRPRLGSSVLDLLLDCRDGRVYVETKSAVLMGPNATAMYPDCPTPRGRRHIRELIEHASRGYRVALVFIAALPGARRFKPNPEGDPEIPGLIARATRAGVLVKAVGMDFDPEQHGVRLYNTDLPVALD</sequence>
<evidence type="ECO:0000313" key="3">
    <source>
        <dbReference type="EMBL" id="ABM80460.1"/>
    </source>
</evidence>
<feature type="domain" description="SfsA N-terminal OB" evidence="2">
    <location>
        <begin position="16"/>
        <end position="80"/>
    </location>
</feature>
<name>A2BKE9_HYPBU</name>
<protein>
    <submittedName>
        <fullName evidence="3">Sugar fermentation stimulation protein A</fullName>
    </submittedName>
</protein>
<dbReference type="Gene3D" id="3.40.1350.60">
    <property type="match status" value="1"/>
</dbReference>
<feature type="domain" description="Sugar fermentation stimulation protein C-terminal" evidence="1">
    <location>
        <begin position="84"/>
        <end position="221"/>
    </location>
</feature>
<dbReference type="PANTHER" id="PTHR30545:SF2">
    <property type="entry name" value="SUGAR FERMENTATION STIMULATION PROTEIN A"/>
    <property type="match status" value="1"/>
</dbReference>
<dbReference type="EMBL" id="CP000493">
    <property type="protein sequence ID" value="ABM80460.1"/>
    <property type="molecule type" value="Genomic_DNA"/>
</dbReference>
<dbReference type="PANTHER" id="PTHR30545">
    <property type="entry name" value="SUGAR FERMENTATION STIMULATION PROTEIN A"/>
    <property type="match status" value="1"/>
</dbReference>
<evidence type="ECO:0000259" key="2">
    <source>
        <dbReference type="Pfam" id="PF17746"/>
    </source>
</evidence>
<dbReference type="HOGENOM" id="CLU_052299_1_0_2"/>